<feature type="region of interest" description="Disordered" evidence="1">
    <location>
        <begin position="84"/>
        <end position="110"/>
    </location>
</feature>
<reference evidence="2 3" key="1">
    <citation type="submission" date="2019-10" db="EMBL/GenBank/DDBJ databases">
        <title>Taxonomy of Antarctic Massilia spp.: description of Massilia rubra sp. nov., Massilia aquatica sp. nov., Massilia mucilaginosa sp. nov., Massilia frigida sp. nov. isolated from streams, lakes and regoliths.</title>
        <authorList>
            <person name="Holochova P."/>
            <person name="Sedlacek I."/>
            <person name="Kralova S."/>
            <person name="Maslanova I."/>
            <person name="Busse H.-J."/>
            <person name="Stankova E."/>
            <person name="Vrbovska V."/>
            <person name="Kovarovic V."/>
            <person name="Bartak M."/>
            <person name="Svec P."/>
            <person name="Pantucek R."/>
        </authorList>
    </citation>
    <scope>NUCLEOTIDE SEQUENCE [LARGE SCALE GENOMIC DNA]</scope>
    <source>
        <strain evidence="2 3">CCM 8695</strain>
    </source>
</reference>
<dbReference type="Proteomes" id="UP000621455">
    <property type="component" value="Unassembled WGS sequence"/>
</dbReference>
<evidence type="ECO:0000313" key="3">
    <source>
        <dbReference type="Proteomes" id="UP000621455"/>
    </source>
</evidence>
<sequence>MYVIAFDRLDRGDVQKLAALAPHHRQGQVRQHRMHAHIGAAPHVRIGQPYLHAGAGLGQRGQFDVGHQRLPAVRAHLDLAQLGRVDAGQRAAQDQGQEQGNAGPDQPEDS</sequence>
<evidence type="ECO:0000313" key="2">
    <source>
        <dbReference type="EMBL" id="NHZ82932.1"/>
    </source>
</evidence>
<evidence type="ECO:0000256" key="1">
    <source>
        <dbReference type="SAM" id="MobiDB-lite"/>
    </source>
</evidence>
<organism evidence="2 3">
    <name type="scientific">Massilia frigida</name>
    <dbReference type="NCBI Taxonomy" id="2609281"/>
    <lineage>
        <taxon>Bacteria</taxon>
        <taxon>Pseudomonadati</taxon>
        <taxon>Pseudomonadota</taxon>
        <taxon>Betaproteobacteria</taxon>
        <taxon>Burkholderiales</taxon>
        <taxon>Oxalobacteraceae</taxon>
        <taxon>Telluria group</taxon>
        <taxon>Massilia</taxon>
    </lineage>
</organism>
<gene>
    <name evidence="2" type="ORF">F2P44_27185</name>
</gene>
<feature type="compositionally biased region" description="Low complexity" evidence="1">
    <location>
        <begin position="88"/>
        <end position="100"/>
    </location>
</feature>
<name>A0ABX0NCT3_9BURK</name>
<comment type="caution">
    <text evidence="2">The sequence shown here is derived from an EMBL/GenBank/DDBJ whole genome shotgun (WGS) entry which is preliminary data.</text>
</comment>
<accession>A0ABX0NCT3</accession>
<keyword evidence="3" id="KW-1185">Reference proteome</keyword>
<proteinExistence type="predicted"/>
<protein>
    <submittedName>
        <fullName evidence="2">Uncharacterized protein</fullName>
    </submittedName>
</protein>
<dbReference type="EMBL" id="WHJG01000040">
    <property type="protein sequence ID" value="NHZ82932.1"/>
    <property type="molecule type" value="Genomic_DNA"/>
</dbReference>